<dbReference type="Pfam" id="PF01103">
    <property type="entry name" value="Omp85"/>
    <property type="match status" value="1"/>
</dbReference>
<evidence type="ECO:0000256" key="4">
    <source>
        <dbReference type="ARBA" id="ARBA00022692"/>
    </source>
</evidence>
<keyword evidence="4" id="KW-0812">Transmembrane</keyword>
<dbReference type="InterPro" id="IPR039910">
    <property type="entry name" value="D15-like"/>
</dbReference>
<name>A0A397JGN9_9GLOM</name>
<dbReference type="STRING" id="1348612.A0A397JGN9"/>
<evidence type="ECO:0000313" key="8">
    <source>
        <dbReference type="Proteomes" id="UP000266861"/>
    </source>
</evidence>
<comment type="similarity">
    <text evidence="2">Belongs to the SAM50/omp85 family.</text>
</comment>
<evidence type="ECO:0000256" key="2">
    <source>
        <dbReference type="ARBA" id="ARBA00010913"/>
    </source>
</evidence>
<reference evidence="7 8" key="1">
    <citation type="submission" date="2018-08" db="EMBL/GenBank/DDBJ databases">
        <title>Genome and evolution of the arbuscular mycorrhizal fungus Diversispora epigaea (formerly Glomus versiforme) and its bacterial endosymbionts.</title>
        <authorList>
            <person name="Sun X."/>
            <person name="Fei Z."/>
            <person name="Harrison M."/>
        </authorList>
    </citation>
    <scope>NUCLEOTIDE SEQUENCE [LARGE SCALE GENOMIC DNA]</scope>
    <source>
        <strain evidence="7 8">IT104</strain>
    </source>
</reference>
<proteinExistence type="inferred from homology"/>
<sequence length="466" mass="51786">MDPDDKFPQNAEEYLRQSQTIRAKAYETALQNFQKLVSEMKDYSCHIHSFRIQGTKRTRQSLFESVVNPALGAKTFSSILNEVNIAADKLQRLDIFQYPIYVDFDSSKDPLAQPNAIDVLLSVEEKSRFWIKTGTEIGNDAGSANISLNIRNVFGGAETLEAFMSASTQTSHVFEFCLAKPINGNPDSKIDITAFSLTRNNQNFSSHDEILRGVALRWRGLSRLGFHELSYGSTWRQVCNIAQQATLSVRESAGHSLKSSLIHNFVRDRRDDIMLPSRGYYLRLFQEIAGLGGDVCFLKAETESQLNFPLGKGFILSTSLRNGILFQTDGQKSKISDRFFLGGAQSIRGFKLNGIGPREEKKDSLGGDIYVAGGLSLFTPLPKLHQHPVKGHLFLNGGSLLQLNPSQPLLKSIKGLRRAPSVSAGIGIAYRSSILRLEVNFCLPLLATTTDKLQKGLQLGLGFNFW</sequence>
<comment type="caution">
    <text evidence="7">The sequence shown here is derived from an EMBL/GenBank/DDBJ whole genome shotgun (WGS) entry which is preliminary data.</text>
</comment>
<organism evidence="7 8">
    <name type="scientific">Diversispora epigaea</name>
    <dbReference type="NCBI Taxonomy" id="1348612"/>
    <lineage>
        <taxon>Eukaryota</taxon>
        <taxon>Fungi</taxon>
        <taxon>Fungi incertae sedis</taxon>
        <taxon>Mucoromycota</taxon>
        <taxon>Glomeromycotina</taxon>
        <taxon>Glomeromycetes</taxon>
        <taxon>Diversisporales</taxon>
        <taxon>Diversisporaceae</taxon>
        <taxon>Diversispora</taxon>
    </lineage>
</organism>
<keyword evidence="8" id="KW-1185">Reference proteome</keyword>
<dbReference type="OrthoDB" id="1724197at2759"/>
<dbReference type="Gene3D" id="2.40.160.50">
    <property type="entry name" value="membrane protein fhac: a member of the omp85/tpsb transporter family"/>
    <property type="match status" value="1"/>
</dbReference>
<evidence type="ECO:0000313" key="7">
    <source>
        <dbReference type="EMBL" id="RHZ87459.1"/>
    </source>
</evidence>
<dbReference type="PANTHER" id="PTHR12815">
    <property type="entry name" value="SORTING AND ASSEMBLY MACHINERY SAMM50 PROTEIN FAMILY MEMBER"/>
    <property type="match status" value="1"/>
</dbReference>
<dbReference type="GO" id="GO:0005741">
    <property type="term" value="C:mitochondrial outer membrane"/>
    <property type="evidence" value="ECO:0007669"/>
    <property type="project" value="UniProtKB-SubCell"/>
</dbReference>
<keyword evidence="5" id="KW-0472">Membrane</keyword>
<dbReference type="EMBL" id="PQFF01000032">
    <property type="protein sequence ID" value="RHZ87459.1"/>
    <property type="molecule type" value="Genomic_DNA"/>
</dbReference>
<dbReference type="InterPro" id="IPR000184">
    <property type="entry name" value="Bac_surfAg_D15"/>
</dbReference>
<feature type="domain" description="Bacterial surface antigen (D15)" evidence="6">
    <location>
        <begin position="152"/>
        <end position="465"/>
    </location>
</feature>
<dbReference type="Proteomes" id="UP000266861">
    <property type="component" value="Unassembled WGS sequence"/>
</dbReference>
<accession>A0A397JGN9</accession>
<evidence type="ECO:0000256" key="1">
    <source>
        <dbReference type="ARBA" id="ARBA00004374"/>
    </source>
</evidence>
<dbReference type="GO" id="GO:0045040">
    <property type="term" value="P:protein insertion into mitochondrial outer membrane"/>
    <property type="evidence" value="ECO:0007669"/>
    <property type="project" value="TreeGrafter"/>
</dbReference>
<gene>
    <name evidence="7" type="ORF">Glove_34g83</name>
</gene>
<evidence type="ECO:0000256" key="3">
    <source>
        <dbReference type="ARBA" id="ARBA00022452"/>
    </source>
</evidence>
<evidence type="ECO:0000256" key="5">
    <source>
        <dbReference type="ARBA" id="ARBA00023136"/>
    </source>
</evidence>
<dbReference type="AlphaFoldDB" id="A0A397JGN9"/>
<keyword evidence="3" id="KW-1134">Transmembrane beta strand</keyword>
<comment type="subcellular location">
    <subcellularLocation>
        <location evidence="1">Mitochondrion outer membrane</location>
        <topology evidence="1">Multi-pass membrane protein</topology>
    </subcellularLocation>
</comment>
<dbReference type="PANTHER" id="PTHR12815:SF18">
    <property type="entry name" value="SORTING AND ASSEMBLY MACHINERY COMPONENT 50 HOMOLOG"/>
    <property type="match status" value="1"/>
</dbReference>
<protein>
    <recommendedName>
        <fullName evidence="6">Bacterial surface antigen (D15) domain-containing protein</fullName>
    </recommendedName>
</protein>
<evidence type="ECO:0000259" key="6">
    <source>
        <dbReference type="Pfam" id="PF01103"/>
    </source>
</evidence>